<evidence type="ECO:0000256" key="1">
    <source>
        <dbReference type="ARBA" id="ARBA00009460"/>
    </source>
</evidence>
<reference evidence="3 4" key="1">
    <citation type="submission" date="2017-06" db="EMBL/GenBank/DDBJ databases">
        <authorList>
            <person name="Kim H.J."/>
            <person name="Triplett B.A."/>
        </authorList>
    </citation>
    <scope>NUCLEOTIDE SEQUENCE [LARGE SCALE GENOMIC DNA]</scope>
    <source>
        <strain evidence="3 4">DSM 19307</strain>
    </source>
</reference>
<keyword evidence="4" id="KW-1185">Reference proteome</keyword>
<dbReference type="OrthoDB" id="5291879at2"/>
<organism evidence="3 4">
    <name type="scientific">Ekhidna lutea</name>
    <dbReference type="NCBI Taxonomy" id="447679"/>
    <lineage>
        <taxon>Bacteria</taxon>
        <taxon>Pseudomonadati</taxon>
        <taxon>Bacteroidota</taxon>
        <taxon>Cytophagia</taxon>
        <taxon>Cytophagales</taxon>
        <taxon>Reichenbachiellaceae</taxon>
        <taxon>Ekhidna</taxon>
    </lineage>
</organism>
<proteinExistence type="inferred from homology"/>
<dbReference type="Gene3D" id="3.30.200.20">
    <property type="entry name" value="Phosphorylase Kinase, domain 1"/>
    <property type="match status" value="1"/>
</dbReference>
<keyword evidence="2 3" id="KW-0418">Kinase</keyword>
<name>A0A239JLR4_EKHLU</name>
<dbReference type="InterPro" id="IPR016477">
    <property type="entry name" value="Fructo-/Ketosamine-3-kinase"/>
</dbReference>
<accession>A0A239JLR4</accession>
<comment type="similarity">
    <text evidence="1 2">Belongs to the fructosamine kinase family.</text>
</comment>
<gene>
    <name evidence="3" type="ORF">SAMN05421640_2242</name>
</gene>
<dbReference type="InterPro" id="IPR011009">
    <property type="entry name" value="Kinase-like_dom_sf"/>
</dbReference>
<dbReference type="PANTHER" id="PTHR12149">
    <property type="entry name" value="FRUCTOSAMINE 3 KINASE-RELATED PROTEIN"/>
    <property type="match status" value="1"/>
</dbReference>
<dbReference type="AlphaFoldDB" id="A0A239JLR4"/>
<dbReference type="PANTHER" id="PTHR12149:SF8">
    <property type="entry name" value="PROTEIN-RIBULOSAMINE 3-KINASE"/>
    <property type="match status" value="1"/>
</dbReference>
<evidence type="ECO:0000313" key="4">
    <source>
        <dbReference type="Proteomes" id="UP000198393"/>
    </source>
</evidence>
<dbReference type="GO" id="GO:0016301">
    <property type="term" value="F:kinase activity"/>
    <property type="evidence" value="ECO:0007669"/>
    <property type="project" value="UniProtKB-UniRule"/>
</dbReference>
<protein>
    <submittedName>
        <fullName evidence="3">Fructosamine-3-kinase</fullName>
    </submittedName>
</protein>
<dbReference type="PIRSF" id="PIRSF006221">
    <property type="entry name" value="Ketosamine-3-kinase"/>
    <property type="match status" value="1"/>
</dbReference>
<dbReference type="Gene3D" id="3.90.1200.10">
    <property type="match status" value="1"/>
</dbReference>
<dbReference type="Proteomes" id="UP000198393">
    <property type="component" value="Unassembled WGS sequence"/>
</dbReference>
<dbReference type="EMBL" id="FZPD01000003">
    <property type="protein sequence ID" value="SNT06760.1"/>
    <property type="molecule type" value="Genomic_DNA"/>
</dbReference>
<dbReference type="RefSeq" id="WP_089356947.1">
    <property type="nucleotide sequence ID" value="NZ_FZPD01000003.1"/>
</dbReference>
<evidence type="ECO:0000313" key="3">
    <source>
        <dbReference type="EMBL" id="SNT06760.1"/>
    </source>
</evidence>
<evidence type="ECO:0000256" key="2">
    <source>
        <dbReference type="PIRNR" id="PIRNR006221"/>
    </source>
</evidence>
<keyword evidence="2" id="KW-0808">Transferase</keyword>
<dbReference type="SUPFAM" id="SSF56112">
    <property type="entry name" value="Protein kinase-like (PK-like)"/>
    <property type="match status" value="1"/>
</dbReference>
<sequence length="285" mass="32581">MNDFLEQVIQKHLLSEIISTSHVSGGCINSAVKISTKESSYFLKWNKAELKQMFQAETEGLKILNNLSPVFSPQVIAQDQLGSKSYLLTEWIEKGRQTPDFWRVFGTNLAKQHKITSSRFGLDHDNYIGSLPQSNKTHNSWYDFFAVERINPQLKLASHKGLISNPIRNQFEILLGKLDQLIPEEPPALLHGDLWSGNFMINSSGEAAIFDPAVHYGHRETELAFTQLFGGFDQEFYHFYEKEYPLEPGFDQRVDIHNLYPLLVHVNLFGSSYLSGVIQTLNRFV</sequence>
<dbReference type="Pfam" id="PF03881">
    <property type="entry name" value="Fructosamin_kin"/>
    <property type="match status" value="1"/>
</dbReference>